<name>A0ACA9KJC2_9GLOM</name>
<feature type="non-terminal residue" evidence="1">
    <location>
        <position position="1"/>
    </location>
</feature>
<evidence type="ECO:0000313" key="1">
    <source>
        <dbReference type="EMBL" id="CAG8476012.1"/>
    </source>
</evidence>
<comment type="caution">
    <text evidence="1">The sequence shown here is derived from an EMBL/GenBank/DDBJ whole genome shotgun (WGS) entry which is preliminary data.</text>
</comment>
<reference evidence="1" key="1">
    <citation type="submission" date="2021-06" db="EMBL/GenBank/DDBJ databases">
        <authorList>
            <person name="Kallberg Y."/>
            <person name="Tangrot J."/>
            <person name="Rosling A."/>
        </authorList>
    </citation>
    <scope>NUCLEOTIDE SEQUENCE</scope>
    <source>
        <strain evidence="1">AU212A</strain>
    </source>
</reference>
<accession>A0ACA9KJC2</accession>
<keyword evidence="2" id="KW-1185">Reference proteome</keyword>
<protein>
    <submittedName>
        <fullName evidence="1">11483_t:CDS:1</fullName>
    </submittedName>
</protein>
<proteinExistence type="predicted"/>
<gene>
    <name evidence="1" type="ORF">SCALOS_LOCUS2226</name>
</gene>
<evidence type="ECO:0000313" key="2">
    <source>
        <dbReference type="Proteomes" id="UP000789860"/>
    </source>
</evidence>
<organism evidence="1 2">
    <name type="scientific">Scutellospora calospora</name>
    <dbReference type="NCBI Taxonomy" id="85575"/>
    <lineage>
        <taxon>Eukaryota</taxon>
        <taxon>Fungi</taxon>
        <taxon>Fungi incertae sedis</taxon>
        <taxon>Mucoromycota</taxon>
        <taxon>Glomeromycotina</taxon>
        <taxon>Glomeromycetes</taxon>
        <taxon>Diversisporales</taxon>
        <taxon>Gigasporaceae</taxon>
        <taxon>Scutellospora</taxon>
    </lineage>
</organism>
<dbReference type="Proteomes" id="UP000789860">
    <property type="component" value="Unassembled WGS sequence"/>
</dbReference>
<dbReference type="EMBL" id="CAJVPM010001898">
    <property type="protein sequence ID" value="CAG8476012.1"/>
    <property type="molecule type" value="Genomic_DNA"/>
</dbReference>
<sequence length="102" mass="11838">DLSPETNPIAQELRSNIDEFIYMIDQPTVTEDVLTNEGIIETAIEALEKVIRYQESLEAGNRFDENGLIMLRKRLKEWRSEKEKAKKQSSLLSFFRNTSAVF</sequence>